<accession>A0A0A8Y642</accession>
<protein>
    <submittedName>
        <fullName evidence="1">Uncharacterized protein</fullName>
    </submittedName>
</protein>
<reference evidence="1" key="2">
    <citation type="journal article" date="2015" name="Data Brief">
        <title>Shoot transcriptome of the giant reed, Arundo donax.</title>
        <authorList>
            <person name="Barrero R.A."/>
            <person name="Guerrero F.D."/>
            <person name="Moolhuijzen P."/>
            <person name="Goolsby J.A."/>
            <person name="Tidwell J."/>
            <person name="Bellgard S.E."/>
            <person name="Bellgard M.I."/>
        </authorList>
    </citation>
    <scope>NUCLEOTIDE SEQUENCE</scope>
    <source>
        <tissue evidence="1">Shoot tissue taken approximately 20 cm above the soil surface</tissue>
    </source>
</reference>
<organism evidence="1">
    <name type="scientific">Arundo donax</name>
    <name type="common">Giant reed</name>
    <name type="synonym">Donax arundinaceus</name>
    <dbReference type="NCBI Taxonomy" id="35708"/>
    <lineage>
        <taxon>Eukaryota</taxon>
        <taxon>Viridiplantae</taxon>
        <taxon>Streptophyta</taxon>
        <taxon>Embryophyta</taxon>
        <taxon>Tracheophyta</taxon>
        <taxon>Spermatophyta</taxon>
        <taxon>Magnoliopsida</taxon>
        <taxon>Liliopsida</taxon>
        <taxon>Poales</taxon>
        <taxon>Poaceae</taxon>
        <taxon>PACMAD clade</taxon>
        <taxon>Arundinoideae</taxon>
        <taxon>Arundineae</taxon>
        <taxon>Arundo</taxon>
    </lineage>
</organism>
<evidence type="ECO:0000313" key="1">
    <source>
        <dbReference type="EMBL" id="JAD21499.1"/>
    </source>
</evidence>
<reference evidence="1" key="1">
    <citation type="submission" date="2014-09" db="EMBL/GenBank/DDBJ databases">
        <authorList>
            <person name="Magalhaes I.L.F."/>
            <person name="Oliveira U."/>
            <person name="Santos F.R."/>
            <person name="Vidigal T.H.D.A."/>
            <person name="Brescovit A.D."/>
            <person name="Santos A.J."/>
        </authorList>
    </citation>
    <scope>NUCLEOTIDE SEQUENCE</scope>
    <source>
        <tissue evidence="1">Shoot tissue taken approximately 20 cm above the soil surface</tissue>
    </source>
</reference>
<dbReference type="AlphaFoldDB" id="A0A0A8Y642"/>
<dbReference type="EMBL" id="GBRH01276396">
    <property type="protein sequence ID" value="JAD21499.1"/>
    <property type="molecule type" value="Transcribed_RNA"/>
</dbReference>
<proteinExistence type="predicted"/>
<name>A0A0A8Y642_ARUDO</name>
<sequence>MRQGSCNESSERGAAGRPSIGVAWRIVASRVVWGPPPKHFLFCSARHHSEAATPVASSQRAPQF</sequence>